<accession>A0ABY8IYS2</accession>
<dbReference type="Proteomes" id="UP001221597">
    <property type="component" value="Chromosome"/>
</dbReference>
<protein>
    <recommendedName>
        <fullName evidence="3">Lipoprotein</fullName>
    </recommendedName>
</protein>
<sequence>MEKRVTLVVILIFLSGCSILSNLPLVNTQVNHDGKSATITTPPSEFLVNEKKGGILYGHEFIGVPNEFGLLNVPVTLKEPTDLYIYFWGKGKDFISQDLKIKATNTETNKQVTVKDIEIKELQGPVKTPETGKSGLIPLETNGAETVSKNPVAFATTKITLPEKGEWDVNIIKQGKLYTNFTLDIVENDSSLEKLDSES</sequence>
<dbReference type="RefSeq" id="WP_283075707.1">
    <property type="nucleotide sequence ID" value="NZ_CP121671.1"/>
</dbReference>
<evidence type="ECO:0000313" key="1">
    <source>
        <dbReference type="EMBL" id="WFT73700.1"/>
    </source>
</evidence>
<dbReference type="Gene3D" id="2.60.40.3830">
    <property type="match status" value="1"/>
</dbReference>
<proteinExistence type="predicted"/>
<keyword evidence="2" id="KW-1185">Reference proteome</keyword>
<dbReference type="PROSITE" id="PS51257">
    <property type="entry name" value="PROKAR_LIPOPROTEIN"/>
    <property type="match status" value="1"/>
</dbReference>
<reference evidence="1 2" key="1">
    <citation type="submission" date="2023-04" db="EMBL/GenBank/DDBJ databases">
        <title>Genome sequence of Halobacillus naozhouensis KACC 21980.</title>
        <authorList>
            <person name="Kim S."/>
            <person name="Heo J."/>
            <person name="Kwon S.-W."/>
        </authorList>
    </citation>
    <scope>NUCLEOTIDE SEQUENCE [LARGE SCALE GENOMIC DNA]</scope>
    <source>
        <strain evidence="1 2">KCTC 13234</strain>
    </source>
</reference>
<dbReference type="EMBL" id="CP121671">
    <property type="protein sequence ID" value="WFT73700.1"/>
    <property type="molecule type" value="Genomic_DNA"/>
</dbReference>
<evidence type="ECO:0000313" key="2">
    <source>
        <dbReference type="Proteomes" id="UP001221597"/>
    </source>
</evidence>
<gene>
    <name evidence="1" type="ORF">P9989_15160</name>
</gene>
<evidence type="ECO:0008006" key="3">
    <source>
        <dbReference type="Google" id="ProtNLM"/>
    </source>
</evidence>
<name>A0ABY8IYS2_9BACI</name>
<organism evidence="1 2">
    <name type="scientific">Halobacillus naozhouensis</name>
    <dbReference type="NCBI Taxonomy" id="554880"/>
    <lineage>
        <taxon>Bacteria</taxon>
        <taxon>Bacillati</taxon>
        <taxon>Bacillota</taxon>
        <taxon>Bacilli</taxon>
        <taxon>Bacillales</taxon>
        <taxon>Bacillaceae</taxon>
        <taxon>Halobacillus</taxon>
    </lineage>
</organism>